<feature type="region of interest" description="Disordered" evidence="1">
    <location>
        <begin position="1"/>
        <end position="24"/>
    </location>
</feature>
<dbReference type="AlphaFoldDB" id="A0A834TSJ9"/>
<organism evidence="2 3">
    <name type="scientific">Senna tora</name>
    <dbReference type="NCBI Taxonomy" id="362788"/>
    <lineage>
        <taxon>Eukaryota</taxon>
        <taxon>Viridiplantae</taxon>
        <taxon>Streptophyta</taxon>
        <taxon>Embryophyta</taxon>
        <taxon>Tracheophyta</taxon>
        <taxon>Spermatophyta</taxon>
        <taxon>Magnoliopsida</taxon>
        <taxon>eudicotyledons</taxon>
        <taxon>Gunneridae</taxon>
        <taxon>Pentapetalae</taxon>
        <taxon>rosids</taxon>
        <taxon>fabids</taxon>
        <taxon>Fabales</taxon>
        <taxon>Fabaceae</taxon>
        <taxon>Caesalpinioideae</taxon>
        <taxon>Cassia clade</taxon>
        <taxon>Senna</taxon>
    </lineage>
</organism>
<proteinExistence type="predicted"/>
<evidence type="ECO:0000313" key="3">
    <source>
        <dbReference type="Proteomes" id="UP000634136"/>
    </source>
</evidence>
<keyword evidence="3" id="KW-1185">Reference proteome</keyword>
<gene>
    <name evidence="2" type="ORF">G2W53_018198</name>
</gene>
<evidence type="ECO:0000313" key="2">
    <source>
        <dbReference type="EMBL" id="KAF7827034.1"/>
    </source>
</evidence>
<dbReference type="Proteomes" id="UP000634136">
    <property type="component" value="Unassembled WGS sequence"/>
</dbReference>
<name>A0A834TSJ9_9FABA</name>
<comment type="caution">
    <text evidence="2">The sequence shown here is derived from an EMBL/GenBank/DDBJ whole genome shotgun (WGS) entry which is preliminary data.</text>
</comment>
<evidence type="ECO:0000256" key="1">
    <source>
        <dbReference type="SAM" id="MobiDB-lite"/>
    </source>
</evidence>
<dbReference type="EMBL" id="JAAIUW010000006">
    <property type="protein sequence ID" value="KAF7827034.1"/>
    <property type="molecule type" value="Genomic_DNA"/>
</dbReference>
<reference evidence="2" key="1">
    <citation type="submission" date="2020-09" db="EMBL/GenBank/DDBJ databases">
        <title>Genome-Enabled Discovery of Anthraquinone Biosynthesis in Senna tora.</title>
        <authorList>
            <person name="Kang S.-H."/>
            <person name="Pandey R.P."/>
            <person name="Lee C.-M."/>
            <person name="Sim J.-S."/>
            <person name="Jeong J.-T."/>
            <person name="Choi B.-S."/>
            <person name="Jung M."/>
            <person name="Ginzburg D."/>
            <person name="Zhao K."/>
            <person name="Won S.Y."/>
            <person name="Oh T.-J."/>
            <person name="Yu Y."/>
            <person name="Kim N.-H."/>
            <person name="Lee O.R."/>
            <person name="Lee T.-H."/>
            <person name="Bashyal P."/>
            <person name="Kim T.-S."/>
            <person name="Lee W.-H."/>
            <person name="Kawkins C."/>
            <person name="Kim C.-K."/>
            <person name="Kim J.S."/>
            <person name="Ahn B.O."/>
            <person name="Rhee S.Y."/>
            <person name="Sohng J.K."/>
        </authorList>
    </citation>
    <scope>NUCLEOTIDE SEQUENCE</scope>
    <source>
        <tissue evidence="2">Leaf</tissue>
    </source>
</reference>
<sequence length="24" mass="3048">MRQHAHEKCHPRKNLNGWPERYYP</sequence>
<protein>
    <submittedName>
        <fullName evidence="2">Uncharacterized protein</fullName>
    </submittedName>
</protein>
<accession>A0A834TSJ9</accession>